<accession>A0A1F6UX08</accession>
<evidence type="ECO:0000256" key="1">
    <source>
        <dbReference type="SAM" id="Phobius"/>
    </source>
</evidence>
<keyword evidence="1" id="KW-0812">Transmembrane</keyword>
<evidence type="ECO:0000313" key="2">
    <source>
        <dbReference type="EMBL" id="OGI61814.1"/>
    </source>
</evidence>
<keyword evidence="1" id="KW-0472">Membrane</keyword>
<reference evidence="2 3" key="1">
    <citation type="journal article" date="2016" name="Nat. Commun.">
        <title>Thousands of microbial genomes shed light on interconnected biogeochemical processes in an aquifer system.</title>
        <authorList>
            <person name="Anantharaman K."/>
            <person name="Brown C.T."/>
            <person name="Hug L.A."/>
            <person name="Sharon I."/>
            <person name="Castelle C.J."/>
            <person name="Probst A.J."/>
            <person name="Thomas B.C."/>
            <person name="Singh A."/>
            <person name="Wilkins M.J."/>
            <person name="Karaoz U."/>
            <person name="Brodie E.L."/>
            <person name="Williams K.H."/>
            <person name="Hubbard S.S."/>
            <person name="Banfield J.F."/>
        </authorList>
    </citation>
    <scope>NUCLEOTIDE SEQUENCE [LARGE SCALE GENOMIC DNA]</scope>
</reference>
<dbReference type="STRING" id="1801735.A2645_01020"/>
<protein>
    <submittedName>
        <fullName evidence="2">Uncharacterized protein</fullName>
    </submittedName>
</protein>
<sequence length="207" mass="22317">MKTNKGLANVVLIIVVLLVGILAGYFFANMKKGDKNFVVQNGETETNVQCSQINWQTSLPQIQNIITTEFGDGGSVLPINIVEEVDLTGDGCTEAVVTTGGSGAYVEELTLMREDGNNPIIAKLKNNNGQVDSVLIGAGASVRNQVGYKTLPQQNGFYSFQKNIDEQGGQMILAGCSVDAYVWNNSTKIFEYNSNLVQSVMPLVCVL</sequence>
<gene>
    <name evidence="2" type="ORF">A2645_01020</name>
</gene>
<evidence type="ECO:0000313" key="3">
    <source>
        <dbReference type="Proteomes" id="UP000182253"/>
    </source>
</evidence>
<dbReference type="Proteomes" id="UP000182253">
    <property type="component" value="Unassembled WGS sequence"/>
</dbReference>
<organism evidence="2 3">
    <name type="scientific">Candidatus Nomurabacteria bacterium RIFCSPHIGHO2_01_FULL_39_9</name>
    <dbReference type="NCBI Taxonomy" id="1801735"/>
    <lineage>
        <taxon>Bacteria</taxon>
        <taxon>Candidatus Nomuraibacteriota</taxon>
    </lineage>
</organism>
<keyword evidence="1" id="KW-1133">Transmembrane helix</keyword>
<name>A0A1F6UX08_9BACT</name>
<comment type="caution">
    <text evidence="2">The sequence shown here is derived from an EMBL/GenBank/DDBJ whole genome shotgun (WGS) entry which is preliminary data.</text>
</comment>
<feature type="transmembrane region" description="Helical" evidence="1">
    <location>
        <begin position="6"/>
        <end position="28"/>
    </location>
</feature>
<dbReference type="EMBL" id="MFTL01000008">
    <property type="protein sequence ID" value="OGI61814.1"/>
    <property type="molecule type" value="Genomic_DNA"/>
</dbReference>
<proteinExistence type="predicted"/>
<dbReference type="AlphaFoldDB" id="A0A1F6UX08"/>